<evidence type="ECO:0000313" key="1">
    <source>
        <dbReference type="EMBL" id="ADC91682.1"/>
    </source>
</evidence>
<dbReference type="Proteomes" id="UP000008234">
    <property type="component" value="Chromosome"/>
</dbReference>
<dbReference type="HOGENOM" id="CLU_117151_0_0_9"/>
<dbReference type="KEGG" id="clo:HMPREF0868_0520"/>
<name>D3R0Z0_MAGIU</name>
<protein>
    <submittedName>
        <fullName evidence="1">Uncharacterized protein</fullName>
    </submittedName>
</protein>
<dbReference type="AlphaFoldDB" id="D3R0Z0"/>
<gene>
    <name evidence="1" type="ordered locus">HMPREF0868_0520</name>
</gene>
<dbReference type="eggNOG" id="ENOG5033GT8">
    <property type="taxonomic scope" value="Bacteria"/>
</dbReference>
<organism evidence="1 2">
    <name type="scientific">Mageeibacillus indolicus (strain UPII9-5)</name>
    <name type="common">Clostridiales genomosp. BVAB3 (strain UPII9-5)</name>
    <dbReference type="NCBI Taxonomy" id="699246"/>
    <lineage>
        <taxon>Bacteria</taxon>
        <taxon>Bacillati</taxon>
        <taxon>Bacillota</taxon>
        <taxon>Clostridia</taxon>
        <taxon>Eubacteriales</taxon>
        <taxon>Oscillospiraceae</taxon>
        <taxon>Mageeibacillus</taxon>
    </lineage>
</organism>
<dbReference type="STRING" id="699246.HMPREF0868_0520"/>
<evidence type="ECO:0000313" key="2">
    <source>
        <dbReference type="Proteomes" id="UP000008234"/>
    </source>
</evidence>
<sequence>MSENIPFKIKKKINDIRLLQVEIKNWKMKTETEVVNILKLFEKTPRDEMSLYYSPYFKDDKFAEELLQIALNYSDNEKILLNIISILGNMILRYQLEETTEIYNFILSNAYKKGLAGYVSNYLPRLKNFEYYPDKWKYFMSMQKMTPKKIAHQNLVYIINQNIQSVPEEYKKEVISFLQTKHDLANNDGGKKFYLDMIKRIK</sequence>
<reference evidence="2" key="1">
    <citation type="submission" date="2009-12" db="EMBL/GenBank/DDBJ databases">
        <title>Sequence of Clostridiales genomosp. BVAB3 str. UPII9-5.</title>
        <authorList>
            <person name="Madupu R."/>
            <person name="Durkin A.S."/>
            <person name="Torralba M."/>
            <person name="Methe B."/>
            <person name="Sutton G.G."/>
            <person name="Strausberg R.L."/>
            <person name="Nelson K.E."/>
        </authorList>
    </citation>
    <scope>NUCLEOTIDE SEQUENCE [LARGE SCALE GENOMIC DNA]</scope>
    <source>
        <strain evidence="2">UPII9-5</strain>
    </source>
</reference>
<keyword evidence="2" id="KW-1185">Reference proteome</keyword>
<dbReference type="EMBL" id="CP001850">
    <property type="protein sequence ID" value="ADC91682.1"/>
    <property type="molecule type" value="Genomic_DNA"/>
</dbReference>
<dbReference type="OrthoDB" id="9256213at2"/>
<accession>D3R0Z0</accession>
<proteinExistence type="predicted"/>
<dbReference type="RefSeq" id="WP_012993767.1">
    <property type="nucleotide sequence ID" value="NC_013895.2"/>
</dbReference>